<feature type="coiled-coil region" evidence="1">
    <location>
        <begin position="56"/>
        <end position="83"/>
    </location>
</feature>
<dbReference type="InterPro" id="IPR045956">
    <property type="entry name" value="DUF6376"/>
</dbReference>
<comment type="caution">
    <text evidence="3">The sequence shown here is derived from an EMBL/GenBank/DDBJ whole genome shotgun (WGS) entry which is preliminary data.</text>
</comment>
<keyword evidence="4" id="KW-1185">Reference proteome</keyword>
<keyword evidence="2" id="KW-0732">Signal</keyword>
<gene>
    <name evidence="3" type="ORF">CUU66_07270</name>
</gene>
<dbReference type="Pfam" id="PF19903">
    <property type="entry name" value="DUF6376"/>
    <property type="match status" value="1"/>
</dbReference>
<feature type="signal peptide" evidence="2">
    <location>
        <begin position="1"/>
        <end position="23"/>
    </location>
</feature>
<proteinExistence type="predicted"/>
<evidence type="ECO:0000256" key="1">
    <source>
        <dbReference type="SAM" id="Coils"/>
    </source>
</evidence>
<feature type="chain" id="PRO_5014762723" description="Lipoprotein" evidence="2">
    <location>
        <begin position="24"/>
        <end position="146"/>
    </location>
</feature>
<dbReference type="PROSITE" id="PS51257">
    <property type="entry name" value="PROKAR_LIPOPROTEIN"/>
    <property type="match status" value="1"/>
</dbReference>
<dbReference type="Proteomes" id="UP000234748">
    <property type="component" value="Unassembled WGS sequence"/>
</dbReference>
<protein>
    <recommendedName>
        <fullName evidence="5">Lipoprotein</fullName>
    </recommendedName>
</protein>
<dbReference type="AlphaFoldDB" id="A0A2N5M7Z4"/>
<dbReference type="EMBL" id="PGUY01000021">
    <property type="protein sequence ID" value="PLT30455.1"/>
    <property type="molecule type" value="Genomic_DNA"/>
</dbReference>
<organism evidence="3 4">
    <name type="scientific">Peribacillus deserti</name>
    <dbReference type="NCBI Taxonomy" id="673318"/>
    <lineage>
        <taxon>Bacteria</taxon>
        <taxon>Bacillati</taxon>
        <taxon>Bacillota</taxon>
        <taxon>Bacilli</taxon>
        <taxon>Bacillales</taxon>
        <taxon>Bacillaceae</taxon>
        <taxon>Peribacillus</taxon>
    </lineage>
</organism>
<evidence type="ECO:0000256" key="2">
    <source>
        <dbReference type="SAM" id="SignalP"/>
    </source>
</evidence>
<accession>A0A2N5M7Z4</accession>
<evidence type="ECO:0000313" key="3">
    <source>
        <dbReference type="EMBL" id="PLT30455.1"/>
    </source>
</evidence>
<keyword evidence="1" id="KW-0175">Coiled coil</keyword>
<dbReference type="OrthoDB" id="2607309at2"/>
<sequence>MRKVFVVISIMAALLLSACSALGDINNSVEYAAKATENLTYLSNFAEKAPDMLRDAALNAEVKENLEAELASLKEDLSQFNDIEAVPALAKDLHQQLVTKNEAVITEINKVMENGQLTLDKLESSELLPMIKDVQSLLNQIEELGL</sequence>
<name>A0A2N5M7Z4_9BACI</name>
<dbReference type="RefSeq" id="WP_101641017.1">
    <property type="nucleotide sequence ID" value="NZ_PGUY01000021.1"/>
</dbReference>
<evidence type="ECO:0008006" key="5">
    <source>
        <dbReference type="Google" id="ProtNLM"/>
    </source>
</evidence>
<evidence type="ECO:0000313" key="4">
    <source>
        <dbReference type="Proteomes" id="UP000234748"/>
    </source>
</evidence>
<reference evidence="3 4" key="1">
    <citation type="submission" date="2017-11" db="EMBL/GenBank/DDBJ databases">
        <title>Comparitive Functional Genomics of Dry Heat Resistant strains isolated from the Viking Spacecraft.</title>
        <authorList>
            <person name="Seuylemezian A."/>
            <person name="Cooper K."/>
            <person name="Vaishampayan P."/>
        </authorList>
    </citation>
    <scope>NUCLEOTIDE SEQUENCE [LARGE SCALE GENOMIC DNA]</scope>
    <source>
        <strain evidence="3 4">V1-29</strain>
    </source>
</reference>